<dbReference type="OrthoDB" id="2365271at2759"/>
<name>A0A9N8ZQ94_9GLOM</name>
<feature type="transmembrane region" description="Helical" evidence="1">
    <location>
        <begin position="152"/>
        <end position="172"/>
    </location>
</feature>
<evidence type="ECO:0000313" key="3">
    <source>
        <dbReference type="Proteomes" id="UP000789572"/>
    </source>
</evidence>
<protein>
    <submittedName>
        <fullName evidence="2">3472_t:CDS:1</fullName>
    </submittedName>
</protein>
<organism evidence="2 3">
    <name type="scientific">Paraglomus occultum</name>
    <dbReference type="NCBI Taxonomy" id="144539"/>
    <lineage>
        <taxon>Eukaryota</taxon>
        <taxon>Fungi</taxon>
        <taxon>Fungi incertae sedis</taxon>
        <taxon>Mucoromycota</taxon>
        <taxon>Glomeromycotina</taxon>
        <taxon>Glomeromycetes</taxon>
        <taxon>Paraglomerales</taxon>
        <taxon>Paraglomeraceae</taxon>
        <taxon>Paraglomus</taxon>
    </lineage>
</organism>
<keyword evidence="1" id="KW-0812">Transmembrane</keyword>
<proteinExistence type="predicted"/>
<feature type="transmembrane region" description="Helical" evidence="1">
    <location>
        <begin position="201"/>
        <end position="219"/>
    </location>
</feature>
<keyword evidence="1" id="KW-0472">Membrane</keyword>
<keyword evidence="3" id="KW-1185">Reference proteome</keyword>
<dbReference type="Proteomes" id="UP000789572">
    <property type="component" value="Unassembled WGS sequence"/>
</dbReference>
<reference evidence="2" key="1">
    <citation type="submission" date="2021-06" db="EMBL/GenBank/DDBJ databases">
        <authorList>
            <person name="Kallberg Y."/>
            <person name="Tangrot J."/>
            <person name="Rosling A."/>
        </authorList>
    </citation>
    <scope>NUCLEOTIDE SEQUENCE</scope>
    <source>
        <strain evidence="2">IA702</strain>
    </source>
</reference>
<feature type="transmembrane region" description="Helical" evidence="1">
    <location>
        <begin position="122"/>
        <end position="146"/>
    </location>
</feature>
<sequence length="274" mass="31011">MYSNSYARARLPTEYNSGAAESASGHNTYPLEKPEDGISVGSDGDGWLFRPPENGHVITRGEVISRIVPYYEMFLTNVFLLGWNVLRDASASVKVDYSVTLFQACSDRYDIPGFDYCAASRLVWGLAGGAVIYFAVTFLIALLLWIELRRKGYHSTFTALWHSPIFIFCFLFPEEKRVDILSIPNKYVELSLWTRAHFHKIALAIYCAVCLGLVIMSLTRGTAETFVIEGQQLDEGLHKYYNPYLVPYYVAIYTFSRTLVTMPVDVEDVESIGR</sequence>
<keyword evidence="1" id="KW-1133">Transmembrane helix</keyword>
<evidence type="ECO:0000313" key="2">
    <source>
        <dbReference type="EMBL" id="CAG8504099.1"/>
    </source>
</evidence>
<comment type="caution">
    <text evidence="2">The sequence shown here is derived from an EMBL/GenBank/DDBJ whole genome shotgun (WGS) entry which is preliminary data.</text>
</comment>
<dbReference type="AlphaFoldDB" id="A0A9N8ZQ94"/>
<gene>
    <name evidence="2" type="ORF">POCULU_LOCUS2727</name>
</gene>
<dbReference type="EMBL" id="CAJVPJ010000267">
    <property type="protein sequence ID" value="CAG8504099.1"/>
    <property type="molecule type" value="Genomic_DNA"/>
</dbReference>
<accession>A0A9N8ZQ94</accession>
<evidence type="ECO:0000256" key="1">
    <source>
        <dbReference type="SAM" id="Phobius"/>
    </source>
</evidence>